<evidence type="ECO:0000256" key="4">
    <source>
        <dbReference type="ARBA" id="ARBA00022692"/>
    </source>
</evidence>
<keyword evidence="3" id="KW-1003">Cell membrane</keyword>
<feature type="transmembrane region" description="Helical" evidence="7">
    <location>
        <begin position="12"/>
        <end position="34"/>
    </location>
</feature>
<evidence type="ECO:0000313" key="10">
    <source>
        <dbReference type="Proteomes" id="UP001501842"/>
    </source>
</evidence>
<keyword evidence="4 7" id="KW-0812">Transmembrane</keyword>
<organism evidence="9 10">
    <name type="scientific">Actinocorallia aurantiaca</name>
    <dbReference type="NCBI Taxonomy" id="46204"/>
    <lineage>
        <taxon>Bacteria</taxon>
        <taxon>Bacillati</taxon>
        <taxon>Actinomycetota</taxon>
        <taxon>Actinomycetes</taxon>
        <taxon>Streptosporangiales</taxon>
        <taxon>Thermomonosporaceae</taxon>
        <taxon>Actinocorallia</taxon>
    </lineage>
</organism>
<feature type="transmembrane region" description="Helical" evidence="7">
    <location>
        <begin position="195"/>
        <end position="220"/>
    </location>
</feature>
<comment type="caution">
    <text evidence="9">The sequence shown here is derived from an EMBL/GenBank/DDBJ whole genome shotgun (WGS) entry which is preliminary data.</text>
</comment>
<proteinExistence type="inferred from homology"/>
<evidence type="ECO:0000256" key="6">
    <source>
        <dbReference type="ARBA" id="ARBA00023136"/>
    </source>
</evidence>
<dbReference type="EMBL" id="BAAATZ010000007">
    <property type="protein sequence ID" value="GAA2724916.1"/>
    <property type="molecule type" value="Genomic_DNA"/>
</dbReference>
<gene>
    <name evidence="9" type="ORF">GCM10010439_23710</name>
</gene>
<feature type="transmembrane region" description="Helical" evidence="7">
    <location>
        <begin position="113"/>
        <end position="132"/>
    </location>
</feature>
<dbReference type="SUPFAM" id="SSF161098">
    <property type="entry name" value="MetI-like"/>
    <property type="match status" value="1"/>
</dbReference>
<keyword evidence="5 7" id="KW-1133">Transmembrane helix</keyword>
<dbReference type="InterPro" id="IPR000515">
    <property type="entry name" value="MetI-like"/>
</dbReference>
<evidence type="ECO:0000256" key="5">
    <source>
        <dbReference type="ARBA" id="ARBA00022989"/>
    </source>
</evidence>
<feature type="transmembrane region" description="Helical" evidence="7">
    <location>
        <begin position="78"/>
        <end position="101"/>
    </location>
</feature>
<dbReference type="RefSeq" id="WP_344450358.1">
    <property type="nucleotide sequence ID" value="NZ_BAAATZ010000007.1"/>
</dbReference>
<keyword evidence="6 7" id="KW-0472">Membrane</keyword>
<protein>
    <submittedName>
        <fullName evidence="9">ABC transporter permease</fullName>
    </submittedName>
</protein>
<accession>A0ABN3U708</accession>
<evidence type="ECO:0000313" key="9">
    <source>
        <dbReference type="EMBL" id="GAA2724916.1"/>
    </source>
</evidence>
<dbReference type="Pfam" id="PF00528">
    <property type="entry name" value="BPD_transp_1"/>
    <property type="match status" value="1"/>
</dbReference>
<dbReference type="Gene3D" id="1.10.3720.10">
    <property type="entry name" value="MetI-like"/>
    <property type="match status" value="1"/>
</dbReference>
<dbReference type="InterPro" id="IPR050366">
    <property type="entry name" value="BP-dependent_transpt_permease"/>
</dbReference>
<evidence type="ECO:0000256" key="1">
    <source>
        <dbReference type="ARBA" id="ARBA00004651"/>
    </source>
</evidence>
<feature type="transmembrane region" description="Helical" evidence="7">
    <location>
        <begin position="240"/>
        <end position="263"/>
    </location>
</feature>
<evidence type="ECO:0000256" key="7">
    <source>
        <dbReference type="RuleBase" id="RU363032"/>
    </source>
</evidence>
<dbReference type="PROSITE" id="PS50928">
    <property type="entry name" value="ABC_TM1"/>
    <property type="match status" value="1"/>
</dbReference>
<dbReference type="CDD" id="cd06261">
    <property type="entry name" value="TM_PBP2"/>
    <property type="match status" value="1"/>
</dbReference>
<keyword evidence="10" id="KW-1185">Reference proteome</keyword>
<name>A0ABN3U708_9ACTN</name>
<dbReference type="InterPro" id="IPR035906">
    <property type="entry name" value="MetI-like_sf"/>
</dbReference>
<evidence type="ECO:0000256" key="3">
    <source>
        <dbReference type="ARBA" id="ARBA00022475"/>
    </source>
</evidence>
<dbReference type="Proteomes" id="UP001501842">
    <property type="component" value="Unassembled WGS sequence"/>
</dbReference>
<reference evidence="9 10" key="1">
    <citation type="journal article" date="2019" name="Int. J. Syst. Evol. Microbiol.">
        <title>The Global Catalogue of Microorganisms (GCM) 10K type strain sequencing project: providing services to taxonomists for standard genome sequencing and annotation.</title>
        <authorList>
            <consortium name="The Broad Institute Genomics Platform"/>
            <consortium name="The Broad Institute Genome Sequencing Center for Infectious Disease"/>
            <person name="Wu L."/>
            <person name="Ma J."/>
        </authorList>
    </citation>
    <scope>NUCLEOTIDE SEQUENCE [LARGE SCALE GENOMIC DNA]</scope>
    <source>
        <strain evidence="9 10">JCM 8201</strain>
    </source>
</reference>
<dbReference type="PANTHER" id="PTHR43386:SF25">
    <property type="entry name" value="PEPTIDE ABC TRANSPORTER PERMEASE PROTEIN"/>
    <property type="match status" value="1"/>
</dbReference>
<comment type="similarity">
    <text evidence="7">Belongs to the binding-protein-dependent transport system permease family.</text>
</comment>
<feature type="domain" description="ABC transmembrane type-1" evidence="8">
    <location>
        <begin position="78"/>
        <end position="263"/>
    </location>
</feature>
<comment type="subcellular location">
    <subcellularLocation>
        <location evidence="1 7">Cell membrane</location>
        <topology evidence="1 7">Multi-pass membrane protein</topology>
    </subcellularLocation>
</comment>
<dbReference type="PANTHER" id="PTHR43386">
    <property type="entry name" value="OLIGOPEPTIDE TRANSPORT SYSTEM PERMEASE PROTEIN APPC"/>
    <property type="match status" value="1"/>
</dbReference>
<evidence type="ECO:0000259" key="8">
    <source>
        <dbReference type="PROSITE" id="PS50928"/>
    </source>
</evidence>
<keyword evidence="2 7" id="KW-0813">Transport</keyword>
<sequence>MSRVRECRTPRPGVWGAAVFLVLLIAAAVFPGLLVSGDPNGTDMLAALQGPTADHPLGTDANGRDLLTRIVHGARPSLLAGLGVTALSIAAGTVIGLAAGLGGRIADETLMRLVDVVLSIPTLMLALLVITITGPGVFNTVLAIAFFMVPKYARLIRTQVAVIRRAGFVEAATSLGLTRVRIVLRHILPNAFQPLLALATIEVGAAIVAVASLSFLGLGAKPPAPEWGAMLAGGRDYFSVAWWVAVFPGVAITLTVLSITVLGRYLQRRLEGRPA</sequence>
<feature type="transmembrane region" description="Helical" evidence="7">
    <location>
        <begin position="138"/>
        <end position="156"/>
    </location>
</feature>
<evidence type="ECO:0000256" key="2">
    <source>
        <dbReference type="ARBA" id="ARBA00022448"/>
    </source>
</evidence>